<dbReference type="EMBL" id="MFLC01000036">
    <property type="protein sequence ID" value="OGG54573.1"/>
    <property type="molecule type" value="Genomic_DNA"/>
</dbReference>
<evidence type="ECO:0000313" key="6">
    <source>
        <dbReference type="Proteomes" id="UP000177659"/>
    </source>
</evidence>
<protein>
    <recommendedName>
        <fullName evidence="4">Large ribosomal subunit protein uL23</fullName>
    </recommendedName>
</protein>
<evidence type="ECO:0000256" key="3">
    <source>
        <dbReference type="ARBA" id="ARBA00023274"/>
    </source>
</evidence>
<evidence type="ECO:0000256" key="1">
    <source>
        <dbReference type="ARBA" id="ARBA00006700"/>
    </source>
</evidence>
<dbReference type="GO" id="GO:0003735">
    <property type="term" value="F:structural constituent of ribosome"/>
    <property type="evidence" value="ECO:0007669"/>
    <property type="project" value="InterPro"/>
</dbReference>
<evidence type="ECO:0000313" key="5">
    <source>
        <dbReference type="EMBL" id="OGG54573.1"/>
    </source>
</evidence>
<dbReference type="GO" id="GO:0006412">
    <property type="term" value="P:translation"/>
    <property type="evidence" value="ECO:0007669"/>
    <property type="project" value="UniProtKB-UniRule"/>
</dbReference>
<proteinExistence type="inferred from homology"/>
<comment type="subunit">
    <text evidence="4">Part of the 50S ribosomal subunit. Contacts protein L29, and trigger factor when it is bound to the ribosome.</text>
</comment>
<dbReference type="Proteomes" id="UP000177659">
    <property type="component" value="Unassembled WGS sequence"/>
</dbReference>
<keyword evidence="2 4" id="KW-0689">Ribosomal protein</keyword>
<keyword evidence="3 4" id="KW-0687">Ribonucleoprotein</keyword>
<keyword evidence="4" id="KW-0694">RNA-binding</keyword>
<dbReference type="GO" id="GO:0019843">
    <property type="term" value="F:rRNA binding"/>
    <property type="evidence" value="ECO:0007669"/>
    <property type="project" value="UniProtKB-UniRule"/>
</dbReference>
<reference evidence="5 6" key="1">
    <citation type="journal article" date="2016" name="Nat. Commun.">
        <title>Thousands of microbial genomes shed light on interconnected biogeochemical processes in an aquifer system.</title>
        <authorList>
            <person name="Anantharaman K."/>
            <person name="Brown C.T."/>
            <person name="Hug L.A."/>
            <person name="Sharon I."/>
            <person name="Castelle C.J."/>
            <person name="Probst A.J."/>
            <person name="Thomas B.C."/>
            <person name="Singh A."/>
            <person name="Wilkins M.J."/>
            <person name="Karaoz U."/>
            <person name="Brodie E.L."/>
            <person name="Williams K.H."/>
            <person name="Hubbard S.S."/>
            <person name="Banfield J.F."/>
        </authorList>
    </citation>
    <scope>NUCLEOTIDE SEQUENCE [LARGE SCALE GENOMIC DNA]</scope>
</reference>
<evidence type="ECO:0000256" key="2">
    <source>
        <dbReference type="ARBA" id="ARBA00022980"/>
    </source>
</evidence>
<comment type="function">
    <text evidence="4">One of the early assembly proteins it binds 23S rRNA. One of the proteins that surrounds the polypeptide exit tunnel on the outside of the ribosome. Forms the main docking site for trigger factor binding to the ribosome.</text>
</comment>
<organism evidence="5 6">
    <name type="scientific">Candidatus Kaiserbacteria bacterium RIFCSPHIGHO2_02_FULL_49_11</name>
    <dbReference type="NCBI Taxonomy" id="1798489"/>
    <lineage>
        <taxon>Bacteria</taxon>
        <taxon>Candidatus Kaiseribacteriota</taxon>
    </lineage>
</organism>
<dbReference type="Gene3D" id="3.30.70.330">
    <property type="match status" value="1"/>
</dbReference>
<evidence type="ECO:0000256" key="4">
    <source>
        <dbReference type="HAMAP-Rule" id="MF_01369"/>
    </source>
</evidence>
<dbReference type="Pfam" id="PF00276">
    <property type="entry name" value="Ribosomal_L23"/>
    <property type="match status" value="1"/>
</dbReference>
<dbReference type="GO" id="GO:1990904">
    <property type="term" value="C:ribonucleoprotein complex"/>
    <property type="evidence" value="ECO:0007669"/>
    <property type="project" value="UniProtKB-KW"/>
</dbReference>
<dbReference type="SUPFAM" id="SSF54189">
    <property type="entry name" value="Ribosomal proteins S24e, L23 and L15e"/>
    <property type="match status" value="1"/>
</dbReference>
<dbReference type="InterPro" id="IPR012678">
    <property type="entry name" value="Ribosomal_uL23/eL15/eS24_sf"/>
</dbReference>
<accession>A0A1F6CZG8</accession>
<dbReference type="AlphaFoldDB" id="A0A1F6CZG8"/>
<name>A0A1F6CZG8_9BACT</name>
<comment type="caution">
    <text evidence="5">The sequence shown here is derived from an EMBL/GenBank/DDBJ whole genome shotgun (WGS) entry which is preliminary data.</text>
</comment>
<comment type="similarity">
    <text evidence="1 4">Belongs to the universal ribosomal protein uL23 family.</text>
</comment>
<dbReference type="InterPro" id="IPR012677">
    <property type="entry name" value="Nucleotide-bd_a/b_plait_sf"/>
</dbReference>
<gene>
    <name evidence="4" type="primary">rplW</name>
    <name evidence="5" type="ORF">A3D62_01270</name>
</gene>
<dbReference type="InterPro" id="IPR013025">
    <property type="entry name" value="Ribosomal_uL23-like"/>
</dbReference>
<dbReference type="GO" id="GO:0005840">
    <property type="term" value="C:ribosome"/>
    <property type="evidence" value="ECO:0007669"/>
    <property type="project" value="UniProtKB-KW"/>
</dbReference>
<dbReference type="HAMAP" id="MF_01369_B">
    <property type="entry name" value="Ribosomal_uL23_B"/>
    <property type="match status" value="1"/>
</dbReference>
<keyword evidence="4" id="KW-0699">rRNA-binding</keyword>
<sequence>MEYWRDLESVLLNPRVTEKATIESESGVYVFDIATRATKRDVLDAVEKIYKVVPRKVRVAAIPHKKVRSRSSNRTGVKAGGKKAYVYLKKGDAIEIV</sequence>